<name>A0ABX8GQG2_9BACT</name>
<organism evidence="2 3">
    <name type="scientific">Flammeovirga kamogawensis</name>
    <dbReference type="NCBI Taxonomy" id="373891"/>
    <lineage>
        <taxon>Bacteria</taxon>
        <taxon>Pseudomonadati</taxon>
        <taxon>Bacteroidota</taxon>
        <taxon>Cytophagia</taxon>
        <taxon>Cytophagales</taxon>
        <taxon>Flammeovirgaceae</taxon>
        <taxon>Flammeovirga</taxon>
    </lineage>
</organism>
<protein>
    <recommendedName>
        <fullName evidence="4">Right-handed parallel beta-helix repeat-containing protein</fullName>
    </recommendedName>
</protein>
<keyword evidence="1" id="KW-0732">Signal</keyword>
<evidence type="ECO:0000313" key="3">
    <source>
        <dbReference type="Proteomes" id="UP000682802"/>
    </source>
</evidence>
<evidence type="ECO:0008006" key="4">
    <source>
        <dbReference type="Google" id="ProtNLM"/>
    </source>
</evidence>
<evidence type="ECO:0000313" key="2">
    <source>
        <dbReference type="EMBL" id="QWG05814.1"/>
    </source>
</evidence>
<gene>
    <name evidence="2" type="ORF">KM029_10510</name>
</gene>
<dbReference type="InterPro" id="IPR011050">
    <property type="entry name" value="Pectin_lyase_fold/virulence"/>
</dbReference>
<dbReference type="SUPFAM" id="SSF51126">
    <property type="entry name" value="Pectin lyase-like"/>
    <property type="match status" value="1"/>
</dbReference>
<keyword evidence="3" id="KW-1185">Reference proteome</keyword>
<evidence type="ECO:0000256" key="1">
    <source>
        <dbReference type="SAM" id="SignalP"/>
    </source>
</evidence>
<proteinExistence type="predicted"/>
<reference evidence="2 3" key="1">
    <citation type="submission" date="2021-05" db="EMBL/GenBank/DDBJ databases">
        <title>Comparative genomic studies on the polysaccharide-degrading batcterial strains of the Flammeovirga genus.</title>
        <authorList>
            <person name="Zewei F."/>
            <person name="Zheng Z."/>
            <person name="Yu L."/>
            <person name="Ruyue G."/>
            <person name="Yanhong M."/>
            <person name="Yuanyuan C."/>
            <person name="Jingyan G."/>
            <person name="Wenjun H."/>
        </authorList>
    </citation>
    <scope>NUCLEOTIDE SEQUENCE [LARGE SCALE GENOMIC DNA]</scope>
    <source>
        <strain evidence="2 3">YS10</strain>
    </source>
</reference>
<feature type="chain" id="PRO_5045541303" description="Right-handed parallel beta-helix repeat-containing protein" evidence="1">
    <location>
        <begin position="22"/>
        <end position="465"/>
    </location>
</feature>
<dbReference type="Proteomes" id="UP000682802">
    <property type="component" value="Chromosome 1"/>
</dbReference>
<dbReference type="RefSeq" id="WP_144073246.1">
    <property type="nucleotide sequence ID" value="NZ_CP076128.1"/>
</dbReference>
<dbReference type="EMBL" id="CP076128">
    <property type="protein sequence ID" value="QWG05814.1"/>
    <property type="molecule type" value="Genomic_DNA"/>
</dbReference>
<dbReference type="PROSITE" id="PS51257">
    <property type="entry name" value="PROKAR_LIPOPROTEIN"/>
    <property type="match status" value="1"/>
</dbReference>
<sequence>MKLNYLIITALFGVLFSFSSCEPTDEVLSTDPSISLIFSQDTVFFDTLYTSKEDENIDMSSIAQRFTVYNPSSNAVNISEISLNDPNDVYSLLINGDASSSVDNTFLRGGDSMIIVAEANIPYENQTTIREFNADVNLFTNGNKQSVILNAFGEDPYYVAGGNVVIGDVVWDPGRTYLLIDSLYITEGSSLTINAGSKLVFDNAAKIQVSGSLQLLGTPQDTIRLESKRLDGKYENSPGQWGGVIFDSLSNNNKIYGSHIKNSTYGLYIYHPDNDDVIDLDIQNSTIENVSLVGVSSIKADVRIVNTIISHTVSYAFAQASGGVCEFLYNTIVNENTGYYRDVPSVAFESILDDKQGNEEIKLTCTNNIVWGSLSNEFNVSNGVSITNLTNNIIKTTSDDYSENNILNQDPYFRYPYSYNFTLADDSPARGKAVNIPNITIDQIGNPRTTTPDIGALQWVEELKE</sequence>
<accession>A0ABX8GQG2</accession>
<feature type="signal peptide" evidence="1">
    <location>
        <begin position="1"/>
        <end position="21"/>
    </location>
</feature>